<organism evidence="2 3">
    <name type="scientific">Gossypium hirsutum</name>
    <name type="common">Upland cotton</name>
    <name type="synonym">Gossypium mexicanum</name>
    <dbReference type="NCBI Taxonomy" id="3635"/>
    <lineage>
        <taxon>Eukaryota</taxon>
        <taxon>Viridiplantae</taxon>
        <taxon>Streptophyta</taxon>
        <taxon>Embryophyta</taxon>
        <taxon>Tracheophyta</taxon>
        <taxon>Spermatophyta</taxon>
        <taxon>Magnoliopsida</taxon>
        <taxon>eudicotyledons</taxon>
        <taxon>Gunneridae</taxon>
        <taxon>Pentapetalae</taxon>
        <taxon>rosids</taxon>
        <taxon>malvids</taxon>
        <taxon>Malvales</taxon>
        <taxon>Malvaceae</taxon>
        <taxon>Malvoideae</taxon>
        <taxon>Gossypium</taxon>
    </lineage>
</organism>
<dbReference type="SUPFAM" id="SSF56672">
    <property type="entry name" value="DNA/RNA polymerases"/>
    <property type="match status" value="1"/>
</dbReference>
<evidence type="ECO:0000313" key="3">
    <source>
        <dbReference type="RefSeq" id="XP_040957843.1"/>
    </source>
</evidence>
<dbReference type="InterPro" id="IPR052343">
    <property type="entry name" value="Retrotransposon-Effector_Assoc"/>
</dbReference>
<dbReference type="Proteomes" id="UP000818029">
    <property type="component" value="Chromosome D10"/>
</dbReference>
<dbReference type="InterPro" id="IPR000477">
    <property type="entry name" value="RT_dom"/>
</dbReference>
<dbReference type="CDD" id="cd01650">
    <property type="entry name" value="RT_nLTR_like"/>
    <property type="match status" value="1"/>
</dbReference>
<evidence type="ECO:0000313" key="2">
    <source>
        <dbReference type="Proteomes" id="UP000818029"/>
    </source>
</evidence>
<keyword evidence="2" id="KW-1185">Reference proteome</keyword>
<dbReference type="PANTHER" id="PTHR46890">
    <property type="entry name" value="NON-LTR RETROLELEMENT REVERSE TRANSCRIPTASE-LIKE PROTEIN-RELATED"/>
    <property type="match status" value="1"/>
</dbReference>
<reference evidence="3" key="2">
    <citation type="submission" date="2025-08" db="UniProtKB">
        <authorList>
            <consortium name="RefSeq"/>
        </authorList>
    </citation>
    <scope>IDENTIFICATION</scope>
</reference>
<dbReference type="PROSITE" id="PS50878">
    <property type="entry name" value="RT_POL"/>
    <property type="match status" value="1"/>
</dbReference>
<reference evidence="2" key="1">
    <citation type="journal article" date="2020" name="Nat. Genet.">
        <title>Genomic diversifications of five Gossypium allopolyploid species and their impact on cotton improvement.</title>
        <authorList>
            <person name="Chen Z.J."/>
            <person name="Sreedasyam A."/>
            <person name="Ando A."/>
            <person name="Song Q."/>
            <person name="De Santiago L.M."/>
            <person name="Hulse-Kemp A.M."/>
            <person name="Ding M."/>
            <person name="Ye W."/>
            <person name="Kirkbride R.C."/>
            <person name="Jenkins J."/>
            <person name="Plott C."/>
            <person name="Lovell J."/>
            <person name="Lin Y.M."/>
            <person name="Vaughn R."/>
            <person name="Liu B."/>
            <person name="Simpson S."/>
            <person name="Scheffler B.E."/>
            <person name="Wen L."/>
            <person name="Saski C.A."/>
            <person name="Grover C.E."/>
            <person name="Hu G."/>
            <person name="Conover J.L."/>
            <person name="Carlson J.W."/>
            <person name="Shu S."/>
            <person name="Boston L.B."/>
            <person name="Williams M."/>
            <person name="Peterson D.G."/>
            <person name="McGee K."/>
            <person name="Jones D.C."/>
            <person name="Wendel J.F."/>
            <person name="Stelly D.M."/>
            <person name="Grimwood J."/>
            <person name="Schmutz J."/>
        </authorList>
    </citation>
    <scope>NUCLEOTIDE SEQUENCE [LARGE SCALE GENOMIC DNA]</scope>
    <source>
        <strain evidence="2">cv. TM-1</strain>
    </source>
</reference>
<gene>
    <name evidence="3" type="primary">LOC121222024</name>
</gene>
<evidence type="ECO:0000259" key="1">
    <source>
        <dbReference type="PROSITE" id="PS50878"/>
    </source>
</evidence>
<name>A0ABM3ASK0_GOSHI</name>
<sequence>MNKEVLTSRLEVLLESERNDENLAEIIDTKLHLNFEIDKDERYWEQRARINWLKYGDRNTAFFHKQASQRRKYNRIQRLKFDDGRETEDCREMEAIASSYFLKLFSTGGRNCYEKILLGIDRCISEEDNTKLKARYTKEEIWKALSKIGPTKAPSEDGRLISDNVLLAYEILHTLKLKRLGKKGFMVVKLDMSKAYDRVEWGFVEGVMEKMGFDPGWVELVLKCVSSVSYSVICNRNTGRTFLPTRGLRQGDPLSPFLFLFCEEGISSLMRLAEGDNVLKGVKASRHGPAITHLLFADDCILFAEATEGGAHSLKQILKDYEVSSGQCVNFDKSMVFFSTNTKDREREAVSQILGVRRANDLERYLGLPSMVGRRKRSSFQILKDRLKQKIDN</sequence>
<dbReference type="PANTHER" id="PTHR46890:SF48">
    <property type="entry name" value="RNA-DIRECTED DNA POLYMERASE"/>
    <property type="match status" value="1"/>
</dbReference>
<dbReference type="Pfam" id="PF00078">
    <property type="entry name" value="RVT_1"/>
    <property type="match status" value="1"/>
</dbReference>
<dbReference type="InterPro" id="IPR043502">
    <property type="entry name" value="DNA/RNA_pol_sf"/>
</dbReference>
<accession>A0ABM3ASK0</accession>
<protein>
    <recommendedName>
        <fullName evidence="1">Reverse transcriptase domain-containing protein</fullName>
    </recommendedName>
</protein>
<dbReference type="GeneID" id="121222024"/>
<proteinExistence type="predicted"/>
<feature type="domain" description="Reverse transcriptase" evidence="1">
    <location>
        <begin position="1"/>
        <end position="370"/>
    </location>
</feature>
<dbReference type="RefSeq" id="XP_040957843.1">
    <property type="nucleotide sequence ID" value="XM_041101909.1"/>
</dbReference>